<organism evidence="2 3">
    <name type="scientific">Pseudocohnilembus persalinus</name>
    <name type="common">Ciliate</name>
    <dbReference type="NCBI Taxonomy" id="266149"/>
    <lineage>
        <taxon>Eukaryota</taxon>
        <taxon>Sar</taxon>
        <taxon>Alveolata</taxon>
        <taxon>Ciliophora</taxon>
        <taxon>Intramacronucleata</taxon>
        <taxon>Oligohymenophorea</taxon>
        <taxon>Scuticociliatia</taxon>
        <taxon>Philasterida</taxon>
        <taxon>Pseudocohnilembidae</taxon>
        <taxon>Pseudocohnilembus</taxon>
    </lineage>
</organism>
<reference evidence="2 3" key="1">
    <citation type="journal article" date="2015" name="Sci. Rep.">
        <title>Genome of the facultative scuticociliatosis pathogen Pseudocohnilembus persalinus provides insight into its virulence through horizontal gene transfer.</title>
        <authorList>
            <person name="Xiong J."/>
            <person name="Wang G."/>
            <person name="Cheng J."/>
            <person name="Tian M."/>
            <person name="Pan X."/>
            <person name="Warren A."/>
            <person name="Jiang C."/>
            <person name="Yuan D."/>
            <person name="Miao W."/>
        </authorList>
    </citation>
    <scope>NUCLEOTIDE SEQUENCE [LARGE SCALE GENOMIC DNA]</scope>
    <source>
        <strain evidence="2">36N120E</strain>
    </source>
</reference>
<feature type="compositionally biased region" description="Low complexity" evidence="1">
    <location>
        <begin position="294"/>
        <end position="309"/>
    </location>
</feature>
<accession>A0A0V0R7X7</accession>
<proteinExistence type="predicted"/>
<keyword evidence="3" id="KW-1185">Reference proteome</keyword>
<comment type="caution">
    <text evidence="2">The sequence shown here is derived from an EMBL/GenBank/DDBJ whole genome shotgun (WGS) entry which is preliminary data.</text>
</comment>
<evidence type="ECO:0000313" key="3">
    <source>
        <dbReference type="Proteomes" id="UP000054937"/>
    </source>
</evidence>
<feature type="region of interest" description="Disordered" evidence="1">
    <location>
        <begin position="277"/>
        <end position="315"/>
    </location>
</feature>
<evidence type="ECO:0000313" key="2">
    <source>
        <dbReference type="EMBL" id="KRX10583.1"/>
    </source>
</evidence>
<dbReference type="Proteomes" id="UP000054937">
    <property type="component" value="Unassembled WGS sequence"/>
</dbReference>
<dbReference type="AlphaFoldDB" id="A0A0V0R7X7"/>
<dbReference type="EMBL" id="LDAU01000025">
    <property type="protein sequence ID" value="KRX10583.1"/>
    <property type="molecule type" value="Genomic_DNA"/>
</dbReference>
<sequence length="378" mass="44150">MPTLVYNKIDFINIIQDGINQTDSTIQTIDSFEEKIEHETIQVYDSKIDLKNLRKANQFQNDIDFQNFKNQIIQNEKNNNLDSNDKKIEEINIYRYYSQGKEYQNGQQSQQIGQKNECEINLGSQNLDQKNEEEILDQVNNYNRHMQIKEIEVDVNDNCLSLLELKSKQSLIFQSYVDSSKNNNNNKSLVLNSSQKIIGCQNDLQQQQIQQLQQQQKQNCQLQKSCEDQKKNNSMKKNIKKIPKRKLGSVSSCQYNEVLDFNLLKRDSFQYFKENRQQNQVSMENSGDSKNKKSLSSLKKSTLKSSNKLHIQTDEGQNYTQLRQVGRNQTVISQNYVVDRLDLSRNSSCKSVKNKLKSSKFFSKNGSQNEKSVRFKKK</sequence>
<evidence type="ECO:0000256" key="1">
    <source>
        <dbReference type="SAM" id="MobiDB-lite"/>
    </source>
</evidence>
<protein>
    <submittedName>
        <fullName evidence="2">Uncharacterized protein</fullName>
    </submittedName>
</protein>
<dbReference type="InParanoid" id="A0A0V0R7X7"/>
<gene>
    <name evidence="2" type="ORF">PPERSA_05403</name>
</gene>
<feature type="compositionally biased region" description="Polar residues" evidence="1">
    <location>
        <begin position="277"/>
        <end position="288"/>
    </location>
</feature>
<name>A0A0V0R7X7_PSEPJ</name>